<gene>
    <name evidence="2" type="ORF">ACFO5O_11405</name>
</gene>
<dbReference type="RefSeq" id="WP_387963862.1">
    <property type="nucleotide sequence ID" value="NZ_JBHSGP010000014.1"/>
</dbReference>
<reference evidence="3" key="1">
    <citation type="journal article" date="2019" name="Int. J. Syst. Evol. Microbiol.">
        <title>The Global Catalogue of Microorganisms (GCM) 10K type strain sequencing project: providing services to taxonomists for standard genome sequencing and annotation.</title>
        <authorList>
            <consortium name="The Broad Institute Genomics Platform"/>
            <consortium name="The Broad Institute Genome Sequencing Center for Infectious Disease"/>
            <person name="Wu L."/>
            <person name="Ma J."/>
        </authorList>
    </citation>
    <scope>NUCLEOTIDE SEQUENCE [LARGE SCALE GENOMIC DNA]</scope>
    <source>
        <strain evidence="3">CCUG 63682</strain>
    </source>
</reference>
<keyword evidence="3" id="KW-1185">Reference proteome</keyword>
<dbReference type="InterPro" id="IPR007730">
    <property type="entry name" value="SPOR-like_dom"/>
</dbReference>
<dbReference type="InterPro" id="IPR036680">
    <property type="entry name" value="SPOR-like_sf"/>
</dbReference>
<protein>
    <submittedName>
        <fullName evidence="2">SPOR domain-containing protein</fullName>
    </submittedName>
</protein>
<accession>A0ABV9N3N0</accession>
<feature type="domain" description="SPOR" evidence="1">
    <location>
        <begin position="232"/>
        <end position="309"/>
    </location>
</feature>
<evidence type="ECO:0000259" key="1">
    <source>
        <dbReference type="PROSITE" id="PS51724"/>
    </source>
</evidence>
<dbReference type="Pfam" id="PF05036">
    <property type="entry name" value="SPOR"/>
    <property type="match status" value="1"/>
</dbReference>
<dbReference type="Pfam" id="PF18175">
    <property type="entry name" value="HU-CCDC81_bac_2"/>
    <property type="match status" value="1"/>
</dbReference>
<dbReference type="InterPro" id="IPR040495">
    <property type="entry name" value="HU-CCDC81_bac_1"/>
</dbReference>
<dbReference type="Proteomes" id="UP001595953">
    <property type="component" value="Unassembled WGS sequence"/>
</dbReference>
<evidence type="ECO:0000313" key="2">
    <source>
        <dbReference type="EMBL" id="MFC4722932.1"/>
    </source>
</evidence>
<name>A0ABV9N3N0_9FLAO</name>
<evidence type="ECO:0000313" key="3">
    <source>
        <dbReference type="Proteomes" id="UP001595953"/>
    </source>
</evidence>
<dbReference type="Pfam" id="PF18174">
    <property type="entry name" value="HU-CCDC81_bac_1"/>
    <property type="match status" value="1"/>
</dbReference>
<comment type="caution">
    <text evidence="2">The sequence shown here is derived from an EMBL/GenBank/DDBJ whole genome shotgun (WGS) entry which is preliminary data.</text>
</comment>
<dbReference type="SUPFAM" id="SSF110997">
    <property type="entry name" value="Sporulation related repeat"/>
    <property type="match status" value="1"/>
</dbReference>
<dbReference type="InterPro" id="IPR041268">
    <property type="entry name" value="HU-CCDC81_bac_2"/>
</dbReference>
<sequence length="312" mass="35163">MQLETYISDLLYRYDCVTISGLGAFLTHRVSARLDDNTHAFYPPKKVLSFNEQLQHNDGLLPSYIAEVEKIPYEVAVQKIIKYVKTIKSYLIQGETINFNNIGELVLNNEGKINFEPSYHINYLTDAFGLDQLSCSSIAREVHKEKVVTIEKSVPVTITPEKRKSRPYLKYASVALIALTLGGFTASNYYVNQIEAQNQIAQEEANHQLDNKVQEATFVISNPLPAATLSIEKQSGNYHIVAGAFRVEANSDKKVKELQSLGYKARKIGANKYGLHEVVYASYSDRSEALQALRDVKREHNSEAWLLVKALD</sequence>
<proteinExistence type="predicted"/>
<organism evidence="2 3">
    <name type="scientific">Geojedonia litorea</name>
    <dbReference type="NCBI Taxonomy" id="1268269"/>
    <lineage>
        <taxon>Bacteria</taxon>
        <taxon>Pseudomonadati</taxon>
        <taxon>Bacteroidota</taxon>
        <taxon>Flavobacteriia</taxon>
        <taxon>Flavobacteriales</taxon>
        <taxon>Flavobacteriaceae</taxon>
        <taxon>Geojedonia</taxon>
    </lineage>
</organism>
<dbReference type="Gene3D" id="3.30.70.1070">
    <property type="entry name" value="Sporulation related repeat"/>
    <property type="match status" value="1"/>
</dbReference>
<dbReference type="PROSITE" id="PS51724">
    <property type="entry name" value="SPOR"/>
    <property type="match status" value="1"/>
</dbReference>
<dbReference type="EMBL" id="JBHSGP010000014">
    <property type="protein sequence ID" value="MFC4722932.1"/>
    <property type="molecule type" value="Genomic_DNA"/>
</dbReference>